<proteinExistence type="predicted"/>
<dbReference type="Gene3D" id="3.40.50.620">
    <property type="entry name" value="HUPs"/>
    <property type="match status" value="2"/>
</dbReference>
<dbReference type="Pfam" id="PF06508">
    <property type="entry name" value="QueC"/>
    <property type="match status" value="1"/>
</dbReference>
<dbReference type="EMBL" id="JANCMW010000013">
    <property type="protein sequence ID" value="MDF0752164.1"/>
    <property type="molecule type" value="Genomic_DNA"/>
</dbReference>
<keyword evidence="3" id="KW-1185">Reference proteome</keyword>
<name>A0ABT5YF23_9GAMM</name>
<gene>
    <name evidence="2" type="ORF">NLU14_18195</name>
</gene>
<comment type="caution">
    <text evidence="2">The sequence shown here is derived from an EMBL/GenBank/DDBJ whole genome shotgun (WGS) entry which is preliminary data.</text>
</comment>
<dbReference type="InterPro" id="IPR018317">
    <property type="entry name" value="QueC"/>
</dbReference>
<dbReference type="InterPro" id="IPR014729">
    <property type="entry name" value="Rossmann-like_a/b/a_fold"/>
</dbReference>
<evidence type="ECO:0000313" key="3">
    <source>
        <dbReference type="Proteomes" id="UP001143391"/>
    </source>
</evidence>
<accession>A0ABT5YF23</accession>
<protein>
    <submittedName>
        <fullName evidence="2">7-cyano-7-deazaguanine synthase</fullName>
    </submittedName>
</protein>
<sequence>MNRTVDVLWTGGWDSTFRVIQLLFHGDDVKPHYICDPGRASTPLEISAIHRISDLLKRKPELEGKLLPVTIVEFSDFEKYSDIEEAYIELMKEHYIGEQYKWISDYCRFNSIESIDISVQNNPFIRKNYSRNDYPFSIIFKGLKFPLITLSKNDMKKWCADHGFLDVIEESWFCHSPTRSGKPCGVCSPCIVVSEEGMGYRLPTSAKIRYHLRIIPRFKNFLKNYPKLYAYLYSLKSK</sequence>
<evidence type="ECO:0000313" key="2">
    <source>
        <dbReference type="EMBL" id="MDF0752164.1"/>
    </source>
</evidence>
<keyword evidence="1" id="KW-0671">Queuosine biosynthesis</keyword>
<evidence type="ECO:0000256" key="1">
    <source>
        <dbReference type="ARBA" id="ARBA00022785"/>
    </source>
</evidence>
<organism evidence="2 3">
    <name type="scientific">Marinobacter iranensis</name>
    <dbReference type="NCBI Taxonomy" id="2962607"/>
    <lineage>
        <taxon>Bacteria</taxon>
        <taxon>Pseudomonadati</taxon>
        <taxon>Pseudomonadota</taxon>
        <taxon>Gammaproteobacteria</taxon>
        <taxon>Pseudomonadales</taxon>
        <taxon>Marinobacteraceae</taxon>
        <taxon>Marinobacter</taxon>
    </lineage>
</organism>
<dbReference type="SUPFAM" id="SSF52402">
    <property type="entry name" value="Adenine nucleotide alpha hydrolases-like"/>
    <property type="match status" value="1"/>
</dbReference>
<dbReference type="RefSeq" id="WP_275709222.1">
    <property type="nucleotide sequence ID" value="NZ_JANCMW010000013.1"/>
</dbReference>
<dbReference type="Proteomes" id="UP001143391">
    <property type="component" value="Unassembled WGS sequence"/>
</dbReference>
<reference evidence="2" key="1">
    <citation type="submission" date="2022-07" db="EMBL/GenBank/DDBJ databases">
        <title>Marinobacter iranensis a new bacterium isolate from a hipersaline lake in Iran.</title>
        <authorList>
            <person name="Mohammad A.M.A."/>
            <person name="Cristina S.-P."/>
            <person name="Antonio V."/>
        </authorList>
    </citation>
    <scope>NUCLEOTIDE SEQUENCE</scope>
    <source>
        <strain evidence="2">71-i</strain>
    </source>
</reference>